<gene>
    <name evidence="2" type="ORF">C4541_02970</name>
</gene>
<dbReference type="AlphaFoldDB" id="A0A3A4R4D6"/>
<evidence type="ECO:0008006" key="4">
    <source>
        <dbReference type="Google" id="ProtNLM"/>
    </source>
</evidence>
<reference evidence="2 3" key="1">
    <citation type="journal article" date="2017" name="ISME J.">
        <title>Energy and carbon metabolisms in a deep terrestrial subsurface fluid microbial community.</title>
        <authorList>
            <person name="Momper L."/>
            <person name="Jungbluth S.P."/>
            <person name="Lee M.D."/>
            <person name="Amend J.P."/>
        </authorList>
    </citation>
    <scope>NUCLEOTIDE SEQUENCE [LARGE SCALE GENOMIC DNA]</scope>
    <source>
        <strain evidence="2">SURF_26</strain>
    </source>
</reference>
<sequence>MKLNQKNLCEYICFAILVIITLASHFWRYTFEGTGYLAHFDDDFFYYLKIAENISIHNISSFNTLYLTNGYHPLWMFVLVGILKITRTTGIHFFLVFSTILSILNISVYFLTRRLSLRFFETSVIPVFIAIIATLFSTQLMRSGMEIALTIVMTLIVMDYAIRNRNHLSEKGTIIIFGFLSSILVLSRLDSAVFVLIFLISPAFFDYTSLKISAKKLFFFGLGGLLVPLYMLSNLIFFDTLMPVSGQVKHLKDTLIPNINVYKSLILFRPSRFFIIPTLIGMAISLLVFFLGPYRKDKRYIPLIIPIAFCIVYYNMLAVSSDWHLWQWYAYPFVPCLVSTAIIIFSHIPGKLPIKQSLISTGFAMLSTFFLLYGIVSTHRFITKITPDNNGIYIAAKKIALFAQQYPGIYAMGDRAGMPGYLMDSPLIQLEGLVMDTAFSKNIAESRDLNEVLEEYDVNYYVSSSFETGEDGYLFVEPAQAKHSKFTMKGSLNQKPILEFTSPPGIRTAIFKIKEPEKI</sequence>
<feature type="transmembrane region" description="Helical" evidence="1">
    <location>
        <begin position="7"/>
        <end position="27"/>
    </location>
</feature>
<comment type="caution">
    <text evidence="2">The sequence shown here is derived from an EMBL/GenBank/DDBJ whole genome shotgun (WGS) entry which is preliminary data.</text>
</comment>
<feature type="transmembrane region" description="Helical" evidence="1">
    <location>
        <begin position="70"/>
        <end position="86"/>
    </location>
</feature>
<feature type="transmembrane region" description="Helical" evidence="1">
    <location>
        <begin position="174"/>
        <end position="205"/>
    </location>
</feature>
<keyword evidence="1" id="KW-0812">Transmembrane</keyword>
<feature type="transmembrane region" description="Helical" evidence="1">
    <location>
        <begin position="299"/>
        <end position="316"/>
    </location>
</feature>
<evidence type="ECO:0000313" key="3">
    <source>
        <dbReference type="Proteomes" id="UP000266426"/>
    </source>
</evidence>
<evidence type="ECO:0000256" key="1">
    <source>
        <dbReference type="SAM" id="Phobius"/>
    </source>
</evidence>
<feature type="transmembrane region" description="Helical" evidence="1">
    <location>
        <begin position="93"/>
        <end position="111"/>
    </location>
</feature>
<accession>A0A3A4R4D6</accession>
<dbReference type="Proteomes" id="UP000266426">
    <property type="component" value="Unassembled WGS sequence"/>
</dbReference>
<feature type="transmembrane region" description="Helical" evidence="1">
    <location>
        <begin position="217"/>
        <end position="238"/>
    </location>
</feature>
<keyword evidence="1" id="KW-1133">Transmembrane helix</keyword>
<feature type="transmembrane region" description="Helical" evidence="1">
    <location>
        <begin position="143"/>
        <end position="162"/>
    </location>
</feature>
<evidence type="ECO:0000313" key="2">
    <source>
        <dbReference type="EMBL" id="RJP60975.1"/>
    </source>
</evidence>
<proteinExistence type="predicted"/>
<protein>
    <recommendedName>
        <fullName evidence="4">Glycosyltransferase RgtA/B/C/D-like domain-containing protein</fullName>
    </recommendedName>
</protein>
<feature type="transmembrane region" description="Helical" evidence="1">
    <location>
        <begin position="358"/>
        <end position="376"/>
    </location>
</feature>
<keyword evidence="1" id="KW-0472">Membrane</keyword>
<feature type="transmembrane region" description="Helical" evidence="1">
    <location>
        <begin position="273"/>
        <end position="292"/>
    </location>
</feature>
<feature type="transmembrane region" description="Helical" evidence="1">
    <location>
        <begin position="117"/>
        <end position="136"/>
    </location>
</feature>
<feature type="transmembrane region" description="Helical" evidence="1">
    <location>
        <begin position="328"/>
        <end position="346"/>
    </location>
</feature>
<dbReference type="EMBL" id="QZJZ01000018">
    <property type="protein sequence ID" value="RJP60975.1"/>
    <property type="molecule type" value="Genomic_DNA"/>
</dbReference>
<organism evidence="2 3">
    <name type="scientific">Candidatus Auribacter fodinae</name>
    <dbReference type="NCBI Taxonomy" id="2093366"/>
    <lineage>
        <taxon>Bacteria</taxon>
        <taxon>Pseudomonadati</taxon>
        <taxon>Candidatus Auribacterota</taxon>
        <taxon>Candidatus Auribacteria</taxon>
        <taxon>Candidatus Auribacterales</taxon>
        <taxon>Candidatus Auribacteraceae</taxon>
        <taxon>Candidatus Auribacter</taxon>
    </lineage>
</organism>
<name>A0A3A4R4D6_9BACT</name>